<dbReference type="Proteomes" id="UP000750711">
    <property type="component" value="Unassembled WGS sequence"/>
</dbReference>
<dbReference type="AlphaFoldDB" id="A0A9P8L9D4"/>
<evidence type="ECO:0000313" key="1">
    <source>
        <dbReference type="EMBL" id="KAH0556758.1"/>
    </source>
</evidence>
<comment type="caution">
    <text evidence="1">The sequence shown here is derived from an EMBL/GenBank/DDBJ whole genome shotgun (WGS) entry which is preliminary data.</text>
</comment>
<dbReference type="EMBL" id="JAGHQM010001022">
    <property type="protein sequence ID" value="KAH0556758.1"/>
    <property type="molecule type" value="Genomic_DNA"/>
</dbReference>
<evidence type="ECO:0000313" key="2">
    <source>
        <dbReference type="Proteomes" id="UP000750711"/>
    </source>
</evidence>
<keyword evidence="2" id="KW-1185">Reference proteome</keyword>
<sequence>MDVARYREPYLLHDPNTRTEFLPLSCKTTAYPSPGGIVLGYFSAVELAHLDLPRTKPTNRSSDPAEEDDLALRMLHLGAHWWPSWDLYALHQEWITDGVPYDFHFPPNVNVGYPSSGKGVWVFKFSADKQTWDEEDVRKPYLERRPDDWEGKIRMALTMDERCEVLKGFGATFYEKVEDCEDIAKTLQEGIQKGKRQEELLLKMEDMKYVDKWLSGSEKK</sequence>
<gene>
    <name evidence="1" type="ORF">GP486_005455</name>
</gene>
<name>A0A9P8L9D4_9PEZI</name>
<proteinExistence type="predicted"/>
<protein>
    <submittedName>
        <fullName evidence="1">Uncharacterized protein</fullName>
    </submittedName>
</protein>
<accession>A0A9P8L9D4</accession>
<reference evidence="1" key="1">
    <citation type="submission" date="2021-03" db="EMBL/GenBank/DDBJ databases">
        <title>Comparative genomics and phylogenomic investigation of the class Geoglossomycetes provide insights into ecological specialization and systematics.</title>
        <authorList>
            <person name="Melie T."/>
            <person name="Pirro S."/>
            <person name="Miller A.N."/>
            <person name="Quandt A."/>
        </authorList>
    </citation>
    <scope>NUCLEOTIDE SEQUENCE</scope>
    <source>
        <strain evidence="1">CAQ_001_2017</strain>
    </source>
</reference>
<organism evidence="1 2">
    <name type="scientific">Trichoglossum hirsutum</name>
    <dbReference type="NCBI Taxonomy" id="265104"/>
    <lineage>
        <taxon>Eukaryota</taxon>
        <taxon>Fungi</taxon>
        <taxon>Dikarya</taxon>
        <taxon>Ascomycota</taxon>
        <taxon>Pezizomycotina</taxon>
        <taxon>Geoglossomycetes</taxon>
        <taxon>Geoglossales</taxon>
        <taxon>Geoglossaceae</taxon>
        <taxon>Trichoglossum</taxon>
    </lineage>
</organism>